<proteinExistence type="predicted"/>
<evidence type="ECO:0000313" key="6">
    <source>
        <dbReference type="Proteomes" id="UP000033115"/>
    </source>
</evidence>
<accession>A0A0E3GQ14</accession>
<dbReference type="STRING" id="1548.CSCA_0651"/>
<dbReference type="PROSITE" id="PS50937">
    <property type="entry name" value="HTH_MERR_2"/>
    <property type="match status" value="2"/>
</dbReference>
<evidence type="ECO:0000259" key="4">
    <source>
        <dbReference type="PROSITE" id="PS50937"/>
    </source>
</evidence>
<dbReference type="SUPFAM" id="SSF46955">
    <property type="entry name" value="Putative DNA-binding domain"/>
    <property type="match status" value="2"/>
</dbReference>
<keyword evidence="6" id="KW-1185">Reference proteome</keyword>
<dbReference type="KEGG" id="csq:CSCA_0651"/>
<dbReference type="Pfam" id="PF00376">
    <property type="entry name" value="MerR"/>
    <property type="match status" value="1"/>
</dbReference>
<feature type="domain" description="HTH merR-type" evidence="4">
    <location>
        <begin position="3"/>
        <end position="60"/>
    </location>
</feature>
<dbReference type="PANTHER" id="PTHR30204">
    <property type="entry name" value="REDOX-CYCLING DRUG-SENSING TRANSCRIPTIONAL ACTIVATOR SOXR"/>
    <property type="match status" value="1"/>
</dbReference>
<evidence type="ECO:0000313" key="5">
    <source>
        <dbReference type="EMBL" id="AKA67776.1"/>
    </source>
</evidence>
<organism evidence="5 6">
    <name type="scientific">Clostridium scatologenes</name>
    <dbReference type="NCBI Taxonomy" id="1548"/>
    <lineage>
        <taxon>Bacteria</taxon>
        <taxon>Bacillati</taxon>
        <taxon>Bacillota</taxon>
        <taxon>Clostridia</taxon>
        <taxon>Eubacteriales</taxon>
        <taxon>Clostridiaceae</taxon>
        <taxon>Clostridium</taxon>
    </lineage>
</organism>
<reference evidence="5 6" key="1">
    <citation type="journal article" date="2015" name="J. Biotechnol.">
        <title>Complete genome sequence of a malodorant-producing acetogen, Clostridium scatologenes ATCC 25775(T).</title>
        <authorList>
            <person name="Zhu Z."/>
            <person name="Guo T."/>
            <person name="Zheng H."/>
            <person name="Song T."/>
            <person name="Ouyang P."/>
            <person name="Xie J."/>
        </authorList>
    </citation>
    <scope>NUCLEOTIDE SEQUENCE [LARGE SCALE GENOMIC DNA]</scope>
    <source>
        <strain evidence="5 6">ATCC 25775</strain>
    </source>
</reference>
<sequence>MNTYRTAEVAKIIGIHPNTVRLYEELSLIPKPHRQSNGYRVFTDLHIEQFKLARIAFKIEVLQNGLRKKVVDIVKSSAAGNFDKAISLTKDYVEQIQKEQSNAEEAIESVKQLLSDETTDTLSLKRKDAAEYLQVSMDALRNWEMNGLLNVKRKQNGYRVYRDEDIRRLKIIRSLRCANYSLEAILRMLGALSKNPNVNIKKVLDTPDKSDEIISVCDKLITSLKSVEKNAHTMLFHIEKMKKEM</sequence>
<feature type="domain" description="HTH merR-type" evidence="4">
    <location>
        <begin position="129"/>
        <end position="191"/>
    </location>
</feature>
<keyword evidence="3" id="KW-0804">Transcription</keyword>
<evidence type="ECO:0000256" key="2">
    <source>
        <dbReference type="ARBA" id="ARBA00023125"/>
    </source>
</evidence>
<dbReference type="EMBL" id="CP009933">
    <property type="protein sequence ID" value="AKA67776.1"/>
    <property type="molecule type" value="Genomic_DNA"/>
</dbReference>
<evidence type="ECO:0000256" key="3">
    <source>
        <dbReference type="ARBA" id="ARBA00023163"/>
    </source>
</evidence>
<dbReference type="InterPro" id="IPR000551">
    <property type="entry name" value="MerR-type_HTH_dom"/>
</dbReference>
<dbReference type="CDD" id="cd00592">
    <property type="entry name" value="HTH_MerR-like"/>
    <property type="match status" value="1"/>
</dbReference>
<dbReference type="HOGENOM" id="CLU_097469_0_0_9"/>
<dbReference type="PANTHER" id="PTHR30204:SF94">
    <property type="entry name" value="HEAVY METAL-DEPENDENT TRANSCRIPTIONAL REGULATOR HI_0293-RELATED"/>
    <property type="match status" value="1"/>
</dbReference>
<keyword evidence="2" id="KW-0238">DNA-binding</keyword>
<dbReference type="AlphaFoldDB" id="A0A0E3GQ14"/>
<dbReference type="SMART" id="SM00422">
    <property type="entry name" value="HTH_MERR"/>
    <property type="match status" value="2"/>
</dbReference>
<keyword evidence="1" id="KW-0805">Transcription regulation</keyword>
<dbReference type="Pfam" id="PF13411">
    <property type="entry name" value="MerR_1"/>
    <property type="match status" value="1"/>
</dbReference>
<dbReference type="GO" id="GO:0003677">
    <property type="term" value="F:DNA binding"/>
    <property type="evidence" value="ECO:0007669"/>
    <property type="project" value="UniProtKB-KW"/>
</dbReference>
<dbReference type="InterPro" id="IPR009061">
    <property type="entry name" value="DNA-bd_dom_put_sf"/>
</dbReference>
<dbReference type="GO" id="GO:0003700">
    <property type="term" value="F:DNA-binding transcription factor activity"/>
    <property type="evidence" value="ECO:0007669"/>
    <property type="project" value="InterPro"/>
</dbReference>
<gene>
    <name evidence="5" type="ORF">CSCA_0651</name>
</gene>
<dbReference type="Proteomes" id="UP000033115">
    <property type="component" value="Chromosome"/>
</dbReference>
<evidence type="ECO:0000256" key="1">
    <source>
        <dbReference type="ARBA" id="ARBA00023015"/>
    </source>
</evidence>
<dbReference type="RefSeq" id="WP_029160863.1">
    <property type="nucleotide sequence ID" value="NZ_CP009933.1"/>
</dbReference>
<name>A0A0E3GQ14_CLOSL</name>
<dbReference type="InterPro" id="IPR047057">
    <property type="entry name" value="MerR_fam"/>
</dbReference>
<dbReference type="Gene3D" id="1.10.1660.10">
    <property type="match status" value="2"/>
</dbReference>
<protein>
    <submittedName>
        <fullName evidence="5">Transcriptional regulator, MerR family</fullName>
    </submittedName>
</protein>